<evidence type="ECO:0000259" key="5">
    <source>
        <dbReference type="PROSITE" id="PS51007"/>
    </source>
</evidence>
<protein>
    <submittedName>
        <fullName evidence="6">Electron transport protein</fullName>
    </submittedName>
</protein>
<sequence>MKKIFRITAVVAAVAILGWCLFTFIEFEYAYIPPDRETRGKERNSAELLSVSSKAETGSDEQLKLGKKMFFAETFGNEVFFTDILGMFDGAFTLSNITKAIIQLHGEGTSSLKVEAAQSFQAGGVSIKKGDLIDTGLDVAKGTYVPLGVKFVVDEGRMKAGVSCAACHASVDGKGNVLPGIPNTDLNIGLILAMGSNSASYFTHTEMKNLREFMKKADEISKEKQQIQLPDAEKLEKFVDAEFVKWPRGSNDTTIDLENNPVQVSDSFTLGDQPYGWSGQGQVGPFKGLSALINNTHSQNMDAVSQSSISGPVLGIDKDVYLGTLLQRAAHKKYRYDPTSKETPSAFFAKVDPTPGVPGVNRMIPAATYPKISYLSSVGLLPSASGYKAWEQVNAMSAYTNSLQPPSTGLKTEAAVYEEGKRVFAKAGCISCHAGEYLTNNQLIKPGEIGTDPSRAAGFKRTEKYFTSPKMYPSDTPVPLPKHPKKEDLQLTPEQEKHLKLGWAHGNSSGAYKVPSLYGLYWSAPYLHDAGVAVGSKNELGVSNTLMQGKKADAVNSLQALVDSKLRRQVIEENLSDNRLRTAHISGNGHEFWVDETTGFTSREQQALIHYLLRFTDE</sequence>
<dbReference type="InterPro" id="IPR009056">
    <property type="entry name" value="Cyt_c-like_dom"/>
</dbReference>
<accession>A0ABV5WPB8</accession>
<name>A0ABV5WPB8_9BACI</name>
<organism evidence="6 7">
    <name type="scientific">Ectobacillus funiculus</name>
    <dbReference type="NCBI Taxonomy" id="137993"/>
    <lineage>
        <taxon>Bacteria</taxon>
        <taxon>Bacillati</taxon>
        <taxon>Bacillota</taxon>
        <taxon>Bacilli</taxon>
        <taxon>Bacillales</taxon>
        <taxon>Bacillaceae</taxon>
        <taxon>Ectobacillus</taxon>
    </lineage>
</organism>
<evidence type="ECO:0000256" key="4">
    <source>
        <dbReference type="PROSITE-ProRule" id="PRU00433"/>
    </source>
</evidence>
<evidence type="ECO:0000256" key="1">
    <source>
        <dbReference type="ARBA" id="ARBA00022617"/>
    </source>
</evidence>
<feature type="domain" description="Cytochrome c" evidence="5">
    <location>
        <begin position="415"/>
        <end position="566"/>
    </location>
</feature>
<dbReference type="Gene3D" id="1.10.760.10">
    <property type="entry name" value="Cytochrome c-like domain"/>
    <property type="match status" value="1"/>
</dbReference>
<evidence type="ECO:0000313" key="7">
    <source>
        <dbReference type="Proteomes" id="UP001589609"/>
    </source>
</evidence>
<keyword evidence="3 4" id="KW-0408">Iron</keyword>
<dbReference type="Proteomes" id="UP001589609">
    <property type="component" value="Unassembled WGS sequence"/>
</dbReference>
<dbReference type="InterPro" id="IPR051395">
    <property type="entry name" value="Cytochrome_c_Peroxidase/MauG"/>
</dbReference>
<dbReference type="EMBL" id="JBHMAF010000196">
    <property type="protein sequence ID" value="MFB9761916.1"/>
    <property type="molecule type" value="Genomic_DNA"/>
</dbReference>
<keyword evidence="2 4" id="KW-0479">Metal-binding</keyword>
<dbReference type="RefSeq" id="WP_379951984.1">
    <property type="nucleotide sequence ID" value="NZ_JBHMAF010000196.1"/>
</dbReference>
<dbReference type="PROSITE" id="PS51007">
    <property type="entry name" value="CYTC"/>
    <property type="match status" value="1"/>
</dbReference>
<proteinExistence type="predicted"/>
<comment type="caution">
    <text evidence="6">The sequence shown here is derived from an EMBL/GenBank/DDBJ whole genome shotgun (WGS) entry which is preliminary data.</text>
</comment>
<reference evidence="6 7" key="1">
    <citation type="submission" date="2024-09" db="EMBL/GenBank/DDBJ databases">
        <authorList>
            <person name="Sun Q."/>
            <person name="Mori K."/>
        </authorList>
    </citation>
    <scope>NUCLEOTIDE SEQUENCE [LARGE SCALE GENOMIC DNA]</scope>
    <source>
        <strain evidence="6 7">JCM 11201</strain>
    </source>
</reference>
<gene>
    <name evidence="6" type="ORF">ACFFMS_27180</name>
</gene>
<evidence type="ECO:0000256" key="3">
    <source>
        <dbReference type="ARBA" id="ARBA00023004"/>
    </source>
</evidence>
<keyword evidence="7" id="KW-1185">Reference proteome</keyword>
<dbReference type="SUPFAM" id="SSF46626">
    <property type="entry name" value="Cytochrome c"/>
    <property type="match status" value="1"/>
</dbReference>
<evidence type="ECO:0000256" key="2">
    <source>
        <dbReference type="ARBA" id="ARBA00022723"/>
    </source>
</evidence>
<evidence type="ECO:0000313" key="6">
    <source>
        <dbReference type="EMBL" id="MFB9761916.1"/>
    </source>
</evidence>
<dbReference type="PANTHER" id="PTHR30600">
    <property type="entry name" value="CYTOCHROME C PEROXIDASE-RELATED"/>
    <property type="match status" value="1"/>
</dbReference>
<keyword evidence="1 4" id="KW-0349">Heme</keyword>
<dbReference type="InterPro" id="IPR036909">
    <property type="entry name" value="Cyt_c-like_dom_sf"/>
</dbReference>